<evidence type="ECO:0000313" key="12">
    <source>
        <dbReference type="Proteomes" id="UP001161247"/>
    </source>
</evidence>
<dbReference type="InterPro" id="IPR001611">
    <property type="entry name" value="Leu-rich_rpt"/>
</dbReference>
<dbReference type="EMBL" id="OX459121">
    <property type="protein sequence ID" value="CAI9104607.1"/>
    <property type="molecule type" value="Genomic_DNA"/>
</dbReference>
<sequence>MALKIPYSYVPFLSLLLIHILLFQTLLNNHLAVADDSTKAKDYTPPPAKTPSPPDDDEAPPPPSDKFESKRIEMVYPVIQRLKKKIKYDPKGIIKTWNGADICGKYKGFKCAKHPVYKVDAVSGVQFNGFNFDGDDLGLDGFLDEMPDVSIFHVNSNNFTDGIPKKISTLKYLYELDLSNNKFGGKFPYEVIKATNLTFLDLRYNGYSGVVPPEVFTLDLDVLFINNNKFRQTLPETLFTLPALYITLANNKLTGPIPSKTGKASKTLAEILFLNNQLSGCLPSEIGLLKKLMVFDVNRNLLRGEIPYSFGCLTRMEILNFGKNQFYGAVPDSICSLPSLKNFTVSFNYFTEVGPACMELIKKGYLDVKKNCILGLPNQRSKEKCDAFARKPKSCPNPQNYPLDWMPCREISSSMDRRKTRELEAKPAALPFSYKSLHPHGR</sequence>
<comment type="subcellular location">
    <subcellularLocation>
        <location evidence="1">Membrane</location>
    </subcellularLocation>
    <subcellularLocation>
        <location evidence="2">Secreted</location>
    </subcellularLocation>
</comment>
<dbReference type="FunFam" id="3.80.10.10:FF:000041">
    <property type="entry name" value="LRR receptor-like serine/threonine-protein kinase ERECTA"/>
    <property type="match status" value="1"/>
</dbReference>
<dbReference type="InterPro" id="IPR051582">
    <property type="entry name" value="LRR_extensin-like_regulator"/>
</dbReference>
<evidence type="ECO:0000256" key="7">
    <source>
        <dbReference type="ARBA" id="ARBA00023136"/>
    </source>
</evidence>
<name>A0AAV1DD46_OLDCO</name>
<feature type="signal peptide" evidence="10">
    <location>
        <begin position="1"/>
        <end position="34"/>
    </location>
</feature>
<reference evidence="11" key="1">
    <citation type="submission" date="2023-03" db="EMBL/GenBank/DDBJ databases">
        <authorList>
            <person name="Julca I."/>
        </authorList>
    </citation>
    <scope>NUCLEOTIDE SEQUENCE</scope>
</reference>
<dbReference type="Proteomes" id="UP001161247">
    <property type="component" value="Chromosome 4"/>
</dbReference>
<keyword evidence="3" id="KW-0964">Secreted</keyword>
<keyword evidence="5 10" id="KW-0732">Signal</keyword>
<evidence type="ECO:0000313" key="11">
    <source>
        <dbReference type="EMBL" id="CAI9104607.1"/>
    </source>
</evidence>
<dbReference type="GO" id="GO:0005576">
    <property type="term" value="C:extracellular region"/>
    <property type="evidence" value="ECO:0007669"/>
    <property type="project" value="UniProtKB-SubCell"/>
</dbReference>
<evidence type="ECO:0000256" key="4">
    <source>
        <dbReference type="ARBA" id="ARBA00022614"/>
    </source>
</evidence>
<feature type="chain" id="PRO_5043639870" evidence="10">
    <location>
        <begin position="35"/>
        <end position="442"/>
    </location>
</feature>
<keyword evidence="12" id="KW-1185">Reference proteome</keyword>
<proteinExistence type="predicted"/>
<dbReference type="Gene3D" id="3.80.10.10">
    <property type="entry name" value="Ribonuclease Inhibitor"/>
    <property type="match status" value="2"/>
</dbReference>
<dbReference type="GO" id="GO:0016020">
    <property type="term" value="C:membrane"/>
    <property type="evidence" value="ECO:0007669"/>
    <property type="project" value="UniProtKB-SubCell"/>
</dbReference>
<evidence type="ECO:0000256" key="5">
    <source>
        <dbReference type="ARBA" id="ARBA00022729"/>
    </source>
</evidence>
<feature type="region of interest" description="Disordered" evidence="9">
    <location>
        <begin position="38"/>
        <end position="67"/>
    </location>
</feature>
<evidence type="ECO:0000256" key="8">
    <source>
        <dbReference type="ARBA" id="ARBA00023180"/>
    </source>
</evidence>
<evidence type="ECO:0000256" key="9">
    <source>
        <dbReference type="SAM" id="MobiDB-lite"/>
    </source>
</evidence>
<dbReference type="InterPro" id="IPR032675">
    <property type="entry name" value="LRR_dom_sf"/>
</dbReference>
<keyword evidence="7" id="KW-0472">Membrane</keyword>
<accession>A0AAV1DD46</accession>
<feature type="compositionally biased region" description="Pro residues" evidence="9">
    <location>
        <begin position="44"/>
        <end position="53"/>
    </location>
</feature>
<keyword evidence="8" id="KW-0325">Glycoprotein</keyword>
<keyword evidence="4" id="KW-0433">Leucine-rich repeat</keyword>
<evidence type="ECO:0000256" key="6">
    <source>
        <dbReference type="ARBA" id="ARBA00022737"/>
    </source>
</evidence>
<keyword evidence="6" id="KW-0677">Repeat</keyword>
<dbReference type="PANTHER" id="PTHR32093:SF131">
    <property type="entry name" value="LEUCINE-RICH REPEAT-CONTAINING N-TERMINAL PLANT-TYPE DOMAIN-CONTAINING PROTEIN"/>
    <property type="match status" value="1"/>
</dbReference>
<dbReference type="Pfam" id="PF00560">
    <property type="entry name" value="LRR_1"/>
    <property type="match status" value="1"/>
</dbReference>
<evidence type="ECO:0000256" key="10">
    <source>
        <dbReference type="SAM" id="SignalP"/>
    </source>
</evidence>
<gene>
    <name evidence="11" type="ORF">OLC1_LOCUS13506</name>
</gene>
<organism evidence="11 12">
    <name type="scientific">Oldenlandia corymbosa var. corymbosa</name>
    <dbReference type="NCBI Taxonomy" id="529605"/>
    <lineage>
        <taxon>Eukaryota</taxon>
        <taxon>Viridiplantae</taxon>
        <taxon>Streptophyta</taxon>
        <taxon>Embryophyta</taxon>
        <taxon>Tracheophyta</taxon>
        <taxon>Spermatophyta</taxon>
        <taxon>Magnoliopsida</taxon>
        <taxon>eudicotyledons</taxon>
        <taxon>Gunneridae</taxon>
        <taxon>Pentapetalae</taxon>
        <taxon>asterids</taxon>
        <taxon>lamiids</taxon>
        <taxon>Gentianales</taxon>
        <taxon>Rubiaceae</taxon>
        <taxon>Rubioideae</taxon>
        <taxon>Spermacoceae</taxon>
        <taxon>Hedyotis-Oldenlandia complex</taxon>
        <taxon>Oldenlandia</taxon>
    </lineage>
</organism>
<protein>
    <submittedName>
        <fullName evidence="11">OLC1v1003313C1</fullName>
    </submittedName>
</protein>
<evidence type="ECO:0000256" key="1">
    <source>
        <dbReference type="ARBA" id="ARBA00004370"/>
    </source>
</evidence>
<evidence type="ECO:0000256" key="2">
    <source>
        <dbReference type="ARBA" id="ARBA00004613"/>
    </source>
</evidence>
<dbReference type="PANTHER" id="PTHR32093">
    <property type="entry name" value="LEUCINE-RICH REPEAT EXTENSIN-LIKE PROTEIN 3-RELATED"/>
    <property type="match status" value="1"/>
</dbReference>
<dbReference type="AlphaFoldDB" id="A0AAV1DD46"/>
<dbReference type="SUPFAM" id="SSF52058">
    <property type="entry name" value="L domain-like"/>
    <property type="match status" value="1"/>
</dbReference>
<evidence type="ECO:0000256" key="3">
    <source>
        <dbReference type="ARBA" id="ARBA00022525"/>
    </source>
</evidence>